<reference evidence="1" key="1">
    <citation type="submission" date="2022-10" db="EMBL/GenBank/DDBJ databases">
        <title>The complete genomes of actinobacterial strains from the NBC collection.</title>
        <authorList>
            <person name="Joergensen T.S."/>
            <person name="Alvarez Arevalo M."/>
            <person name="Sterndorff E.B."/>
            <person name="Faurdal D."/>
            <person name="Vuksanovic O."/>
            <person name="Mourched A.-S."/>
            <person name="Charusanti P."/>
            <person name="Shaw S."/>
            <person name="Blin K."/>
            <person name="Weber T."/>
        </authorList>
    </citation>
    <scope>NUCLEOTIDE SEQUENCE</scope>
    <source>
        <strain evidence="1">NBC_00248</strain>
    </source>
</reference>
<evidence type="ECO:0000313" key="1">
    <source>
        <dbReference type="EMBL" id="WUQ16129.1"/>
    </source>
</evidence>
<dbReference type="RefSeq" id="WP_328964463.1">
    <property type="nucleotide sequence ID" value="NZ_CP108090.1"/>
</dbReference>
<proteinExistence type="predicted"/>
<organism evidence="1 2">
    <name type="scientific">Streptomyces virginiae</name>
    <name type="common">Streptomyces cinnamonensis</name>
    <dbReference type="NCBI Taxonomy" id="1961"/>
    <lineage>
        <taxon>Bacteria</taxon>
        <taxon>Bacillati</taxon>
        <taxon>Actinomycetota</taxon>
        <taxon>Actinomycetes</taxon>
        <taxon>Kitasatosporales</taxon>
        <taxon>Streptomycetaceae</taxon>
        <taxon>Streptomyces</taxon>
    </lineage>
</organism>
<protein>
    <submittedName>
        <fullName evidence="1">Uncharacterized protein</fullName>
    </submittedName>
</protein>
<gene>
    <name evidence="1" type="ORF">OG517_34555</name>
</gene>
<keyword evidence="2" id="KW-1185">Reference proteome</keyword>
<dbReference type="Proteomes" id="UP001432039">
    <property type="component" value="Chromosome"/>
</dbReference>
<sequence length="44" mass="5388">MPGYCVELVMRREQLDEYVKEWQRVLDEMTERGIERFLPVDEKA</sequence>
<dbReference type="EMBL" id="CP108090">
    <property type="protein sequence ID" value="WUQ16129.1"/>
    <property type="molecule type" value="Genomic_DNA"/>
</dbReference>
<accession>A0ABZ1TJX2</accession>
<evidence type="ECO:0000313" key="2">
    <source>
        <dbReference type="Proteomes" id="UP001432039"/>
    </source>
</evidence>
<name>A0ABZ1TJX2_STRVG</name>